<dbReference type="InterPro" id="IPR013178">
    <property type="entry name" value="Histone_AcTrfase_Rtt109/CBP"/>
</dbReference>
<keyword evidence="16" id="KW-0010">Activator</keyword>
<keyword evidence="7 23" id="KW-0479">Metal-binding</keyword>
<dbReference type="InterPro" id="IPR031162">
    <property type="entry name" value="CBP_P300_HAT"/>
</dbReference>
<evidence type="ECO:0000313" key="30">
    <source>
        <dbReference type="EnsemblMetazoa" id="MESCA007369-PA"/>
    </source>
</evidence>
<dbReference type="GO" id="GO:0031981">
    <property type="term" value="C:nuclear lumen"/>
    <property type="evidence" value="ECO:0007669"/>
    <property type="project" value="UniProtKB-ARBA"/>
</dbReference>
<keyword evidence="11" id="KW-0832">Ubl conjugation</keyword>
<comment type="subcellular location">
    <subcellularLocation>
        <location evidence="1">Nucleus</location>
    </subcellularLocation>
</comment>
<dbReference type="InterPro" id="IPR010303">
    <property type="entry name" value="RING_CBP-p300"/>
</dbReference>
<feature type="region of interest" description="Disordered" evidence="25">
    <location>
        <begin position="335"/>
        <end position="521"/>
    </location>
</feature>
<reference evidence="31" key="1">
    <citation type="submission" date="2013-02" db="EMBL/GenBank/DDBJ databases">
        <authorList>
            <person name="Hughes D."/>
        </authorList>
    </citation>
    <scope>NUCLEOTIDE SEQUENCE</scope>
    <source>
        <strain>Durham</strain>
        <strain evidence="31">NC isolate 2 -- Noor lab</strain>
    </source>
</reference>
<dbReference type="InterPro" id="IPR035898">
    <property type="entry name" value="TAZ_dom_sf"/>
</dbReference>
<dbReference type="GO" id="GO:0031490">
    <property type="term" value="F:chromatin DNA binding"/>
    <property type="evidence" value="ECO:0007669"/>
    <property type="project" value="TreeGrafter"/>
</dbReference>
<dbReference type="PROSITE" id="PS51727">
    <property type="entry name" value="CBP_P300_HAT"/>
    <property type="match status" value="1"/>
</dbReference>
<evidence type="ECO:0000256" key="13">
    <source>
        <dbReference type="ARBA" id="ARBA00022990"/>
    </source>
</evidence>
<dbReference type="Gene3D" id="1.20.920.10">
    <property type="entry name" value="Bromodomain-like"/>
    <property type="match status" value="1"/>
</dbReference>
<dbReference type="SMART" id="SM00291">
    <property type="entry name" value="ZnF_ZZ"/>
    <property type="match status" value="1"/>
</dbReference>
<feature type="region of interest" description="Disordered" evidence="25">
    <location>
        <begin position="1993"/>
        <end position="2027"/>
    </location>
</feature>
<dbReference type="Pfam" id="PF23570">
    <property type="entry name" value="PHD_P300"/>
    <property type="match status" value="1"/>
</dbReference>
<dbReference type="FunFam" id="1.20.920.10:FF:000001">
    <property type="entry name" value="Histone acetyltransferase p300"/>
    <property type="match status" value="1"/>
</dbReference>
<comment type="catalytic activity">
    <reaction evidence="21">
        <text>L-lysyl-[protein] + acetyl-CoA = N(6)-acetyl-L-lysyl-[protein] + CoA + H(+)</text>
        <dbReference type="Rhea" id="RHEA:45948"/>
        <dbReference type="Rhea" id="RHEA-COMP:9752"/>
        <dbReference type="Rhea" id="RHEA-COMP:10731"/>
        <dbReference type="ChEBI" id="CHEBI:15378"/>
        <dbReference type="ChEBI" id="CHEBI:29969"/>
        <dbReference type="ChEBI" id="CHEBI:57287"/>
        <dbReference type="ChEBI" id="CHEBI:57288"/>
        <dbReference type="ChEBI" id="CHEBI:61930"/>
        <dbReference type="EC" id="2.3.1.48"/>
    </reaction>
</comment>
<dbReference type="Pfam" id="PF06001">
    <property type="entry name" value="RING_CBP-p300"/>
    <property type="match status" value="1"/>
</dbReference>
<dbReference type="GO" id="GO:0008270">
    <property type="term" value="F:zinc ion binding"/>
    <property type="evidence" value="ECO:0007669"/>
    <property type="project" value="UniProtKB-KW"/>
</dbReference>
<dbReference type="PROSITE" id="PS00633">
    <property type="entry name" value="BROMODOMAIN_1"/>
    <property type="match status" value="1"/>
</dbReference>
<dbReference type="GO" id="GO:0000123">
    <property type="term" value="C:histone acetyltransferase complex"/>
    <property type="evidence" value="ECO:0007669"/>
    <property type="project" value="TreeGrafter"/>
</dbReference>
<keyword evidence="3" id="KW-0488">Methylation</keyword>
<reference evidence="30" key="2">
    <citation type="submission" date="2015-06" db="UniProtKB">
        <authorList>
            <consortium name="EnsemblMetazoa"/>
        </authorList>
    </citation>
    <scope>IDENTIFICATION</scope>
</reference>
<feature type="compositionally biased region" description="Low complexity" evidence="25">
    <location>
        <begin position="844"/>
        <end position="864"/>
    </location>
</feature>
<dbReference type="FunFam" id="3.30.60.90:FF:000003">
    <property type="entry name" value="E1A binding protein p300"/>
    <property type="match status" value="1"/>
</dbReference>
<evidence type="ECO:0000259" key="28">
    <source>
        <dbReference type="PROSITE" id="PS50135"/>
    </source>
</evidence>
<evidence type="ECO:0000256" key="15">
    <source>
        <dbReference type="ARBA" id="ARBA00023117"/>
    </source>
</evidence>
<dbReference type="SUPFAM" id="SSF47370">
    <property type="entry name" value="Bromodomain"/>
    <property type="match status" value="1"/>
</dbReference>
<protein>
    <recommendedName>
        <fullName evidence="2">histone acetyltransferase</fullName>
        <ecNumber evidence="2">2.3.1.48</ecNumber>
    </recommendedName>
</protein>
<keyword evidence="14" id="KW-0805">Transcription regulation</keyword>
<feature type="compositionally biased region" description="Low complexity" evidence="25">
    <location>
        <begin position="625"/>
        <end position="637"/>
    </location>
</feature>
<feature type="compositionally biased region" description="Low complexity" evidence="25">
    <location>
        <begin position="2112"/>
        <end position="2128"/>
    </location>
</feature>
<dbReference type="EMBL" id="CAQQ02147505">
    <property type="status" value="NOT_ANNOTATED_CDS"/>
    <property type="molecule type" value="Genomic_DNA"/>
</dbReference>
<evidence type="ECO:0000256" key="24">
    <source>
        <dbReference type="PROSITE-ProRule" id="PRU00228"/>
    </source>
</evidence>
<feature type="zinc finger region" description="TAZ-type" evidence="23">
    <location>
        <begin position="273"/>
        <end position="368"/>
    </location>
</feature>
<dbReference type="InterPro" id="IPR018359">
    <property type="entry name" value="Bromodomain_CS"/>
</dbReference>
<feature type="domain" description="ZZ-type" evidence="28">
    <location>
        <begin position="1674"/>
        <end position="1723"/>
    </location>
</feature>
<feature type="compositionally biased region" description="Basic and acidic residues" evidence="25">
    <location>
        <begin position="942"/>
        <end position="957"/>
    </location>
</feature>
<dbReference type="Pfam" id="PF08214">
    <property type="entry name" value="HAT_KAT11"/>
    <property type="match status" value="1"/>
</dbReference>
<evidence type="ECO:0000256" key="18">
    <source>
        <dbReference type="ARBA" id="ARBA00023242"/>
    </source>
</evidence>
<dbReference type="PROSITE" id="PS50014">
    <property type="entry name" value="BROMODOMAIN_2"/>
    <property type="match status" value="1"/>
</dbReference>
<dbReference type="HOGENOM" id="CLU_000162_2_0_1"/>
<feature type="compositionally biased region" description="Polar residues" evidence="25">
    <location>
        <begin position="642"/>
        <end position="658"/>
    </location>
</feature>
<evidence type="ECO:0000256" key="8">
    <source>
        <dbReference type="ARBA" id="ARBA00022737"/>
    </source>
</evidence>
<dbReference type="SUPFAM" id="SSF57850">
    <property type="entry name" value="RING/U-box"/>
    <property type="match status" value="1"/>
</dbReference>
<keyword evidence="19" id="KW-0012">Acyltransferase</keyword>
<proteinExistence type="predicted"/>
<keyword evidence="6" id="KW-0808">Transferase</keyword>
<dbReference type="InterPro" id="IPR043145">
    <property type="entry name" value="Znf_ZZ_sf"/>
</dbReference>
<dbReference type="Gene3D" id="3.30.60.90">
    <property type="match status" value="1"/>
</dbReference>
<dbReference type="EMBL" id="CAQQ02147504">
    <property type="status" value="NOT_ANNOTATED_CDS"/>
    <property type="molecule type" value="Genomic_DNA"/>
</dbReference>
<evidence type="ECO:0000256" key="17">
    <source>
        <dbReference type="ARBA" id="ARBA00023163"/>
    </source>
</evidence>
<feature type="compositionally biased region" description="Polar residues" evidence="25">
    <location>
        <begin position="976"/>
        <end position="985"/>
    </location>
</feature>
<feature type="compositionally biased region" description="Low complexity" evidence="25">
    <location>
        <begin position="422"/>
        <end position="439"/>
    </location>
</feature>
<dbReference type="SMART" id="SM00297">
    <property type="entry name" value="BROMO"/>
    <property type="match status" value="1"/>
</dbReference>
<evidence type="ECO:0000256" key="6">
    <source>
        <dbReference type="ARBA" id="ARBA00022679"/>
    </source>
</evidence>
<evidence type="ECO:0000256" key="5">
    <source>
        <dbReference type="ARBA" id="ARBA00022553"/>
    </source>
</evidence>
<feature type="region of interest" description="Disordered" evidence="25">
    <location>
        <begin position="185"/>
        <end position="277"/>
    </location>
</feature>
<keyword evidence="12" id="KW-0156">Chromatin regulator</keyword>
<dbReference type="Gene3D" id="3.30.40.10">
    <property type="entry name" value="Zinc/RING finger domain, C3HC4 (zinc finger)"/>
    <property type="match status" value="1"/>
</dbReference>
<keyword evidence="8" id="KW-0677">Repeat</keyword>
<keyword evidence="17" id="KW-0804">Transcription</keyword>
<evidence type="ECO:0000256" key="21">
    <source>
        <dbReference type="ARBA" id="ARBA00048017"/>
    </source>
</evidence>
<feature type="compositionally biased region" description="Low complexity" evidence="25">
    <location>
        <begin position="757"/>
        <end position="773"/>
    </location>
</feature>
<name>T1GUF7_MEGSC</name>
<dbReference type="PANTHER" id="PTHR13808:SF1">
    <property type="entry name" value="HISTONE ACETYLTRANSFERASE"/>
    <property type="match status" value="1"/>
</dbReference>
<dbReference type="EnsemblMetazoa" id="MESCA007369-RA">
    <property type="protein sequence ID" value="MESCA007369-PA"/>
    <property type="gene ID" value="MESCA007369"/>
</dbReference>
<evidence type="ECO:0000256" key="3">
    <source>
        <dbReference type="ARBA" id="ARBA00022481"/>
    </source>
</evidence>
<dbReference type="SUPFAM" id="SSF47040">
    <property type="entry name" value="Kix domain of CBP (creb binding protein)"/>
    <property type="match status" value="1"/>
</dbReference>
<feature type="compositionally biased region" description="Low complexity" evidence="25">
    <location>
        <begin position="704"/>
        <end position="714"/>
    </location>
</feature>
<dbReference type="InterPro" id="IPR038547">
    <property type="entry name" value="RING_CBP-p300_sf"/>
</dbReference>
<keyword evidence="9 24" id="KW-0863">Zinc-finger</keyword>
<feature type="compositionally biased region" description="Low complexity" evidence="25">
    <location>
        <begin position="377"/>
        <end position="401"/>
    </location>
</feature>
<feature type="domain" description="TAZ-type" evidence="27">
    <location>
        <begin position="1737"/>
        <end position="1818"/>
    </location>
</feature>
<dbReference type="SUPFAM" id="SSF69125">
    <property type="entry name" value="Nuclear receptor coactivator interlocking domain"/>
    <property type="match status" value="1"/>
</dbReference>
<dbReference type="SMART" id="SM01250">
    <property type="entry name" value="KAT11"/>
    <property type="match status" value="1"/>
</dbReference>
<feature type="compositionally biased region" description="Polar residues" evidence="25">
    <location>
        <begin position="789"/>
        <end position="810"/>
    </location>
</feature>
<feature type="region of interest" description="Disordered" evidence="25">
    <location>
        <begin position="66"/>
        <end position="99"/>
    </location>
</feature>
<feature type="compositionally biased region" description="Low complexity" evidence="25">
    <location>
        <begin position="883"/>
        <end position="903"/>
    </location>
</feature>
<dbReference type="GO" id="GO:0003713">
    <property type="term" value="F:transcription coactivator activity"/>
    <property type="evidence" value="ECO:0007669"/>
    <property type="project" value="TreeGrafter"/>
</dbReference>
<dbReference type="CDD" id="cd02337">
    <property type="entry name" value="ZZ_CBP"/>
    <property type="match status" value="1"/>
</dbReference>
<dbReference type="CDD" id="cd15802">
    <property type="entry name" value="RING_CBP-p300"/>
    <property type="match status" value="1"/>
</dbReference>
<evidence type="ECO:0000256" key="14">
    <source>
        <dbReference type="ARBA" id="ARBA00023015"/>
    </source>
</evidence>
<dbReference type="PANTHER" id="PTHR13808">
    <property type="entry name" value="CBP/P300-RELATED"/>
    <property type="match status" value="1"/>
</dbReference>
<dbReference type="GO" id="GO:0045944">
    <property type="term" value="P:positive regulation of transcription by RNA polymerase II"/>
    <property type="evidence" value="ECO:0007669"/>
    <property type="project" value="UniProtKB-ARBA"/>
</dbReference>
<dbReference type="Pfam" id="PF02135">
    <property type="entry name" value="zf-TAZ"/>
    <property type="match status" value="2"/>
</dbReference>
<evidence type="ECO:0000256" key="9">
    <source>
        <dbReference type="ARBA" id="ARBA00022771"/>
    </source>
</evidence>
<dbReference type="InterPro" id="IPR001487">
    <property type="entry name" value="Bromodomain"/>
</dbReference>
<dbReference type="EMBL" id="CAQQ02147503">
    <property type="status" value="NOT_ANNOTATED_CDS"/>
    <property type="molecule type" value="Genomic_DNA"/>
</dbReference>
<feature type="compositionally biased region" description="Polar residues" evidence="25">
    <location>
        <begin position="1877"/>
        <end position="1896"/>
    </location>
</feature>
<feature type="compositionally biased region" description="Polar residues" evidence="25">
    <location>
        <begin position="683"/>
        <end position="703"/>
    </location>
</feature>
<dbReference type="Gene3D" id="2.10.110.40">
    <property type="match status" value="1"/>
</dbReference>
<feature type="compositionally biased region" description="Low complexity" evidence="25">
    <location>
        <begin position="812"/>
        <end position="830"/>
    </location>
</feature>
<evidence type="ECO:0000256" key="11">
    <source>
        <dbReference type="ARBA" id="ARBA00022843"/>
    </source>
</evidence>
<dbReference type="Gene3D" id="1.20.1020.10">
    <property type="entry name" value="TAZ domain"/>
    <property type="match status" value="2"/>
</dbReference>
<evidence type="ECO:0000256" key="2">
    <source>
        <dbReference type="ARBA" id="ARBA00013184"/>
    </source>
</evidence>
<dbReference type="Proteomes" id="UP000015102">
    <property type="component" value="Unassembled WGS sequence"/>
</dbReference>
<dbReference type="GO" id="GO:0140297">
    <property type="term" value="F:DNA-binding transcription factor binding"/>
    <property type="evidence" value="ECO:0007669"/>
    <property type="project" value="UniProtKB-ARBA"/>
</dbReference>
<feature type="zinc finger region" description="TAZ-type" evidence="23">
    <location>
        <begin position="1737"/>
        <end position="1818"/>
    </location>
</feature>
<dbReference type="EMBL" id="CAQQ02147506">
    <property type="status" value="NOT_ANNOTATED_CDS"/>
    <property type="molecule type" value="Genomic_DNA"/>
</dbReference>
<evidence type="ECO:0000256" key="16">
    <source>
        <dbReference type="ARBA" id="ARBA00023159"/>
    </source>
</evidence>
<keyword evidence="13" id="KW-0007">Acetylation</keyword>
<feature type="compositionally biased region" description="Low complexity" evidence="25">
    <location>
        <begin position="342"/>
        <end position="358"/>
    </location>
</feature>
<evidence type="ECO:0000259" key="26">
    <source>
        <dbReference type="PROSITE" id="PS50014"/>
    </source>
</evidence>
<evidence type="ECO:0000256" key="4">
    <source>
        <dbReference type="ARBA" id="ARBA00022499"/>
    </source>
</evidence>
<evidence type="ECO:0000259" key="29">
    <source>
        <dbReference type="PROSITE" id="PS51727"/>
    </source>
</evidence>
<dbReference type="CDD" id="cd15557">
    <property type="entry name" value="PHD_CBP_p300"/>
    <property type="match status" value="1"/>
</dbReference>
<feature type="domain" description="Bromo" evidence="26">
    <location>
        <begin position="1077"/>
        <end position="1149"/>
    </location>
</feature>
<feature type="compositionally biased region" description="Basic residues" evidence="25">
    <location>
        <begin position="1557"/>
        <end position="1577"/>
    </location>
</feature>
<feature type="compositionally biased region" description="Low complexity" evidence="25">
    <location>
        <begin position="219"/>
        <end position="255"/>
    </location>
</feature>
<evidence type="ECO:0000256" key="1">
    <source>
        <dbReference type="ARBA" id="ARBA00004123"/>
    </source>
</evidence>
<keyword evidence="4" id="KW-1017">Isopeptide bond</keyword>
<dbReference type="InterPro" id="IPR036427">
    <property type="entry name" value="Bromodomain-like_sf"/>
</dbReference>
<dbReference type="SMART" id="SM00551">
    <property type="entry name" value="ZnF_TAZ"/>
    <property type="match status" value="2"/>
</dbReference>
<feature type="compositionally biased region" description="Low complexity" evidence="25">
    <location>
        <begin position="659"/>
        <end position="681"/>
    </location>
</feature>
<evidence type="ECO:0000256" key="19">
    <source>
        <dbReference type="ARBA" id="ARBA00023315"/>
    </source>
</evidence>
<evidence type="ECO:0000256" key="23">
    <source>
        <dbReference type="PROSITE-ProRule" id="PRU00203"/>
    </source>
</evidence>
<dbReference type="Pfam" id="PF00569">
    <property type="entry name" value="ZZ"/>
    <property type="match status" value="1"/>
</dbReference>
<keyword evidence="18" id="KW-0539">Nucleus</keyword>
<dbReference type="InterPro" id="IPR000197">
    <property type="entry name" value="Znf_TAZ"/>
</dbReference>
<dbReference type="GO" id="GO:0004402">
    <property type="term" value="F:histone acetyltransferase activity"/>
    <property type="evidence" value="ECO:0007669"/>
    <property type="project" value="InterPro"/>
</dbReference>
<keyword evidence="10 23" id="KW-0862">Zinc</keyword>
<evidence type="ECO:0000256" key="12">
    <source>
        <dbReference type="ARBA" id="ARBA00022853"/>
    </source>
</evidence>
<feature type="region of interest" description="Disordered" evidence="25">
    <location>
        <begin position="1542"/>
        <end position="1585"/>
    </location>
</feature>
<feature type="compositionally biased region" description="Low complexity" evidence="25">
    <location>
        <begin position="185"/>
        <end position="202"/>
    </location>
</feature>
<keyword evidence="5" id="KW-0597">Phosphoprotein</keyword>
<dbReference type="EC" id="2.3.1.48" evidence="2"/>
<dbReference type="SUPFAM" id="SSF57933">
    <property type="entry name" value="TAZ domain"/>
    <property type="match status" value="2"/>
</dbReference>
<dbReference type="STRING" id="36166.T1GUF7"/>
<feature type="region of interest" description="Disordered" evidence="25">
    <location>
        <begin position="1869"/>
        <end position="1908"/>
    </location>
</feature>
<accession>T1GUF7</accession>
<dbReference type="PROSITE" id="PS50134">
    <property type="entry name" value="ZF_TAZ"/>
    <property type="match status" value="2"/>
</dbReference>
<keyword evidence="15 22" id="KW-0103">Bromodomain</keyword>
<dbReference type="InterPro" id="IPR009110">
    <property type="entry name" value="Nuc_rcpt_coact"/>
</dbReference>
<dbReference type="FunFam" id="1.20.1020.10:FF:000001">
    <property type="entry name" value="E1A binding protein p300"/>
    <property type="match status" value="1"/>
</dbReference>
<feature type="region of interest" description="Disordered" evidence="25">
    <location>
        <begin position="2076"/>
        <end position="2098"/>
    </location>
</feature>
<dbReference type="Pfam" id="PF00439">
    <property type="entry name" value="Bromodomain"/>
    <property type="match status" value="1"/>
</dbReference>
<evidence type="ECO:0000259" key="27">
    <source>
        <dbReference type="PROSITE" id="PS50134"/>
    </source>
</evidence>
<feature type="compositionally biased region" description="Low complexity" evidence="25">
    <location>
        <begin position="461"/>
        <end position="521"/>
    </location>
</feature>
<evidence type="ECO:0000256" key="22">
    <source>
        <dbReference type="PROSITE-ProRule" id="PRU00035"/>
    </source>
</evidence>
<dbReference type="InterPro" id="IPR036529">
    <property type="entry name" value="KIX_dom_sf"/>
</dbReference>
<keyword evidence="31" id="KW-1185">Reference proteome</keyword>
<dbReference type="FunFam" id="3.30.40.10:FF:000034">
    <property type="entry name" value="Histone acetyltransferase p300"/>
    <property type="match status" value="1"/>
</dbReference>
<feature type="region of interest" description="Disordered" evidence="25">
    <location>
        <begin position="621"/>
        <end position="990"/>
    </location>
</feature>
<dbReference type="PROSITE" id="PS50135">
    <property type="entry name" value="ZF_ZZ_2"/>
    <property type="match status" value="1"/>
</dbReference>
<evidence type="ECO:0000256" key="20">
    <source>
        <dbReference type="ARBA" id="ARBA00047411"/>
    </source>
</evidence>
<feature type="compositionally biased region" description="Low complexity" evidence="25">
    <location>
        <begin position="1993"/>
        <end position="2013"/>
    </location>
</feature>
<sequence>MIITNSSGGQGMVPGGMPGNPMMGGMVQNTLKPQMNASGGAIHHGPNQQMQNGPMISQRILGQTPHMRGAHMMPGGPRMQNPNLSQIGQMGGPNGPNPYNSFGNAGPVGQQNVNNIGGMGGPGQQHMMVNPGHQQRVPANIVGVGLPGNRVGGPIGTNIGLGNVVTGNDVVSTSNVIGGLGIGGPQNQQQQMNPQQMNQQLVGGPRPPLTANVPGNQAQPGQQQIVNMQQQQQQNAVGAPGTVGVVTGQSQAHGNAPGGGGSGDQQASNSNMTAERRRQIQQQLVLLLHAHKCVRRENENPNQQRCTITYCKPMKEVLSHMANAKVAENAQFSTAPLPPFRQKPNQFPGQPNQPQAGPSGLVNNNMNIGGVPNVPMQQKPGDVVQQQQQQQQQQGQRPGGQNILPTGPSVNNLQRPGQRVLPGQNVPNQQQQQKPNMPGMGIGMGTPDNVQQNPMGINAVQQNMPQAGPQQQQANGPTRVGQHQQQQNPNQSHMNMPPNVNLPNVLNNQLNQNAPNSNQTPDQAALLAQQQQANQVINQANLAIAQVTAKATAAGQMGKPNFTVHPATETEKDWRESVTTDLRNHLVHKLSYAEKVERDMYEMAKSRSEYYHFPLGGGAGVQSGQNQMMPNMMQQPQRPGAPSQSPGNLMQFNQNQLVGQPGPSPNSNQQQQNNLVPNPVLSPFTNASGPQGSQQFMNSNGNIQQQQQQQQQQQHNQFNDINKMRQQMAGPGGVTGPGNVIPSPSQSPFNSAGQMPSNNQFNSSGNSGNMSGGKIPVPIGSGSTTGGTMNTLPPTPTSALDNILTSTGSMVSAPSPSPNFNSANSNSASNGPLGTSGAGGLSYQSPPLLTSPSSQTSNTNITPSVTPTQQQQLNSMGKGGGNSNTSSNAMPVSRPSSSSNLSSQMAALEAAARDNDDAPSPMNESNCDNGGAGNKGKRGNKGKLDSIKQEDDIKKEMDDGDNSQTGEMGKKESLKTGKNANQNDEIMSKKDIKTEIKEEPMEYDSCNAKSISNIGTTDSDNIKIEGASGMELSTIKSEIKPIVPEPLSNMGDKSKKCVFNPDELRKSLMPTLEKLIKLDPESMPFRTPVDPAALGIPDYFDIVKKPMDLGTVKQNLINGKYNDPWEYVDDVWLMFDNAWLYNRKTSRVYRYCTKLSEVFEQEIDPVMQALGYCCGRKYTFNPQVLCCFGKQLCTIPRDAKYYSYQNSVKTYGLVSDNRYTFCQKCFNDIPGDTVTLGDDPLQSQTQIKKDQFKEMKNDHLELEPFVDCTECGRKQHQICVLYLDTIWPGGFVCDNCLKKKTQKRKENKFNAKRLPTTKLGIYIETRVNNFLKKKEASAGKVHIRVVSSSDKMVEVKPGMRRRFVEQGEMESEFPYRAKALFAFEEVDGVDVCFFGMHVQEYGSESPSPNARRVTAVYHEILLGYMDYVKQLGYTMAHIWACPPSEGDDYIFHCHPSDQKIPKPKRLQEWYKKMLDKGMIERIIIDYKDILKQAMEDKLTSATELPYFEGDFWPNVLEESIKELDQEEEEKRKQAEAAEAAIFSMNDDNETSADGKKKGQKKAKKSNKSKAAQRKNSKKSSEQQTGNDLSAKIFATMEKHKEVFFVIRLHSAQSAASLAPIQDPDPLMNCDLMDGRDAFLTLARDKHFEFSSLRRAQFSTLSMLYELHNQGQGDKFVYTCNNCKAAVETRYHCTVCDVDFDLCTGCKEKIGHPHKMDKLGLGFDLDSSPADMKQANPQEARKQSIQRCIQSLVHACQCRDANCRLPSCQKMKRVVQHTKNCKRKTNGGCPICKQLIALCCYHAKHCQEIKCPVPFCANIKYKLKQQQLQQRLQQAQLLRRRMAVMTRTTAPVNPITPAVPAVMQGSQIPGPPGGMSPANVQSPASNSSMGGMTSPHQQGMGMKPTTQTPSPNVLQVVKQVQEEARMQQGHGSFGKVMPTAVSNHMFLQFEWFRTKMLAWYPNNQPNLRPPNTTMMQTNTMQQPQQMNMVVQQPQQQPQAQQIPGGQMPGMRPQVAAGNGPQISGVGPGGISAQQLQNIMQRIKNNPAEGGGQHNLLQWLKSNPQVMAAIIKQRQQNQQNCGQQQQGNGPQQQNQNVMQQQQGNLVPGSQLQQLMQPQQNQGQPQQHPNQVVMGGQAGPHNRMSNVMQNPMQMQQQVGGNMQQQQGPPIQNPAWYKQQQVMRMQQMQQNYPAPPYPQRAPRAPMGNVPGGFQGGPGFSNVDQQQQYMQQGLKVNQQQNSGVVGVMQNAGPGGQMMGQTQNVMGPPHASCNTSNNNK</sequence>
<feature type="compositionally biased region" description="Polar residues" evidence="25">
    <location>
        <begin position="742"/>
        <end position="756"/>
    </location>
</feature>
<dbReference type="InterPro" id="IPR056484">
    <property type="entry name" value="PHD_P300"/>
</dbReference>
<feature type="region of interest" description="Disordered" evidence="25">
    <location>
        <begin position="2112"/>
        <end position="2142"/>
    </location>
</feature>
<dbReference type="InterPro" id="IPR013083">
    <property type="entry name" value="Znf_RING/FYVE/PHD"/>
</dbReference>
<evidence type="ECO:0000313" key="31">
    <source>
        <dbReference type="Proteomes" id="UP000015102"/>
    </source>
</evidence>
<dbReference type="GO" id="GO:0005667">
    <property type="term" value="C:transcription regulator complex"/>
    <property type="evidence" value="ECO:0007669"/>
    <property type="project" value="TreeGrafter"/>
</dbReference>
<dbReference type="CDD" id="cd05495">
    <property type="entry name" value="Bromo_cbp_like"/>
    <property type="match status" value="1"/>
</dbReference>
<dbReference type="PRINTS" id="PR00503">
    <property type="entry name" value="BROMODOMAIN"/>
</dbReference>
<evidence type="ECO:0000256" key="10">
    <source>
        <dbReference type="ARBA" id="ARBA00022833"/>
    </source>
</evidence>
<organism evidence="30 31">
    <name type="scientific">Megaselia scalaris</name>
    <name type="common">Humpbacked fly</name>
    <name type="synonym">Phora scalaris</name>
    <dbReference type="NCBI Taxonomy" id="36166"/>
    <lineage>
        <taxon>Eukaryota</taxon>
        <taxon>Metazoa</taxon>
        <taxon>Ecdysozoa</taxon>
        <taxon>Arthropoda</taxon>
        <taxon>Hexapoda</taxon>
        <taxon>Insecta</taxon>
        <taxon>Pterygota</taxon>
        <taxon>Neoptera</taxon>
        <taxon>Endopterygota</taxon>
        <taxon>Diptera</taxon>
        <taxon>Brachycera</taxon>
        <taxon>Muscomorpha</taxon>
        <taxon>Platypezoidea</taxon>
        <taxon>Phoridae</taxon>
        <taxon>Megaseliini</taxon>
        <taxon>Megaselia</taxon>
    </lineage>
</organism>
<comment type="catalytic activity">
    <reaction evidence="20">
        <text>(S)-lactoyl-CoA + L-lysyl-[protein] = N(6)-[(S)-lactoyl]-L-lysyl-[protein] + CoA + H(+)</text>
        <dbReference type="Rhea" id="RHEA:61996"/>
        <dbReference type="Rhea" id="RHEA-COMP:9752"/>
        <dbReference type="Rhea" id="RHEA-COMP:19466"/>
        <dbReference type="ChEBI" id="CHEBI:15378"/>
        <dbReference type="ChEBI" id="CHEBI:29969"/>
        <dbReference type="ChEBI" id="CHEBI:57287"/>
        <dbReference type="ChEBI" id="CHEBI:231527"/>
        <dbReference type="ChEBI" id="CHEBI:231528"/>
    </reaction>
    <physiologicalReaction direction="left-to-right" evidence="20">
        <dbReference type="Rhea" id="RHEA:61997"/>
    </physiologicalReaction>
</comment>
<feature type="domain" description="CBP/p300-type HAT" evidence="29">
    <location>
        <begin position="1308"/>
        <end position="1671"/>
    </location>
</feature>
<feature type="domain" description="TAZ-type" evidence="27">
    <location>
        <begin position="273"/>
        <end position="368"/>
    </location>
</feature>
<dbReference type="InterPro" id="IPR000433">
    <property type="entry name" value="Znf_ZZ"/>
</dbReference>
<evidence type="ECO:0000256" key="25">
    <source>
        <dbReference type="SAM" id="MobiDB-lite"/>
    </source>
</evidence>
<evidence type="ECO:0000256" key="7">
    <source>
        <dbReference type="ARBA" id="ARBA00022723"/>
    </source>
</evidence>